<dbReference type="FunFam" id="1.20.140.10:FF:000004">
    <property type="entry name" value="Acyl-CoA dehydrogenase FadE25"/>
    <property type="match status" value="1"/>
</dbReference>
<evidence type="ECO:0000313" key="16">
    <source>
        <dbReference type="EMBL" id="KRG43925.1"/>
    </source>
</evidence>
<dbReference type="InterPro" id="IPR046373">
    <property type="entry name" value="Acyl-CoA_Oxase/DH_mid-dom_sf"/>
</dbReference>
<dbReference type="FunFam" id="2.40.110.10:FF:000009">
    <property type="entry name" value="Acyl-CoA dehydrogenase"/>
    <property type="match status" value="1"/>
</dbReference>
<dbReference type="PROSITE" id="PS00072">
    <property type="entry name" value="ACYL_COA_DH_1"/>
    <property type="match status" value="1"/>
</dbReference>
<evidence type="ECO:0000259" key="13">
    <source>
        <dbReference type="Pfam" id="PF00441"/>
    </source>
</evidence>
<dbReference type="EC" id="3.13.1.4" evidence="8"/>
<evidence type="ECO:0000259" key="15">
    <source>
        <dbReference type="Pfam" id="PF02771"/>
    </source>
</evidence>
<dbReference type="PANTHER" id="PTHR43884:SF12">
    <property type="entry name" value="ISOVALERYL-COA DEHYDROGENASE, MITOCHONDRIAL-RELATED"/>
    <property type="match status" value="1"/>
</dbReference>
<comment type="catalytic activity">
    <reaction evidence="6">
        <text>3-sulfinopropanoyl-CoA + H2O = propanoyl-CoA + sulfite + H(+)</text>
        <dbReference type="Rhea" id="RHEA:41624"/>
        <dbReference type="ChEBI" id="CHEBI:15377"/>
        <dbReference type="ChEBI" id="CHEBI:15378"/>
        <dbReference type="ChEBI" id="CHEBI:17359"/>
        <dbReference type="ChEBI" id="CHEBI:57392"/>
        <dbReference type="ChEBI" id="CHEBI:78349"/>
        <dbReference type="EC" id="3.13.1.4"/>
    </reaction>
    <physiologicalReaction direction="left-to-right" evidence="6">
        <dbReference type="Rhea" id="RHEA:41625"/>
    </physiologicalReaction>
</comment>
<dbReference type="EMBL" id="LLXU01000072">
    <property type="protein sequence ID" value="KRG43925.1"/>
    <property type="molecule type" value="Genomic_DNA"/>
</dbReference>
<dbReference type="InterPro" id="IPR006089">
    <property type="entry name" value="Acyl-CoA_DH_CS"/>
</dbReference>
<dbReference type="InterPro" id="IPR036250">
    <property type="entry name" value="AcylCo_DH-like_C"/>
</dbReference>
<evidence type="ECO:0000256" key="6">
    <source>
        <dbReference type="ARBA" id="ARBA00052938"/>
    </source>
</evidence>
<name>A0A0R0AGF6_9GAMM</name>
<evidence type="ECO:0000256" key="12">
    <source>
        <dbReference type="RuleBase" id="RU362125"/>
    </source>
</evidence>
<evidence type="ECO:0000256" key="10">
    <source>
        <dbReference type="ARBA" id="ARBA00068311"/>
    </source>
</evidence>
<dbReference type="SUPFAM" id="SSF47203">
    <property type="entry name" value="Acyl-CoA dehydrogenase C-terminal domain-like"/>
    <property type="match status" value="1"/>
</dbReference>
<dbReference type="InterPro" id="IPR013786">
    <property type="entry name" value="AcylCoA_DH/ox_N"/>
</dbReference>
<dbReference type="RefSeq" id="WP_057646246.1">
    <property type="nucleotide sequence ID" value="NZ_LLXU01000072.1"/>
</dbReference>
<reference evidence="16 17" key="1">
    <citation type="submission" date="2015-10" db="EMBL/GenBank/DDBJ databases">
        <title>Genome sequencing and analysis of members of genus Stenotrophomonas.</title>
        <authorList>
            <person name="Patil P.P."/>
            <person name="Midha S."/>
            <person name="Patil P.B."/>
        </authorList>
    </citation>
    <scope>NUCLEOTIDE SEQUENCE [LARGE SCALE GENOMIC DNA]</scope>
    <source>
        <strain evidence="16 17">JCM 16536</strain>
    </source>
</reference>
<keyword evidence="17" id="KW-1185">Reference proteome</keyword>
<dbReference type="PIRSF" id="PIRSF016578">
    <property type="entry name" value="HsaA"/>
    <property type="match status" value="1"/>
</dbReference>
<comment type="cofactor">
    <cofactor evidence="1 12">
        <name>FAD</name>
        <dbReference type="ChEBI" id="CHEBI:57692"/>
    </cofactor>
</comment>
<feature type="domain" description="Acyl-CoA oxidase/dehydrogenase middle" evidence="14">
    <location>
        <begin position="122"/>
        <end position="217"/>
    </location>
</feature>
<evidence type="ECO:0000313" key="17">
    <source>
        <dbReference type="Proteomes" id="UP000051802"/>
    </source>
</evidence>
<gene>
    <name evidence="16" type="ORF">ARC20_08925</name>
</gene>
<evidence type="ECO:0000256" key="7">
    <source>
        <dbReference type="ARBA" id="ARBA00066361"/>
    </source>
</evidence>
<keyword evidence="4 12" id="KW-0274">FAD</keyword>
<dbReference type="PANTHER" id="PTHR43884">
    <property type="entry name" value="ACYL-COA DEHYDROGENASE"/>
    <property type="match status" value="1"/>
</dbReference>
<evidence type="ECO:0000256" key="3">
    <source>
        <dbReference type="ARBA" id="ARBA00022630"/>
    </source>
</evidence>
<evidence type="ECO:0000256" key="1">
    <source>
        <dbReference type="ARBA" id="ARBA00001974"/>
    </source>
</evidence>
<dbReference type="InterPro" id="IPR009100">
    <property type="entry name" value="AcylCoA_DH/oxidase_NM_dom_sf"/>
</dbReference>
<feature type="domain" description="Acyl-CoA dehydrogenase/oxidase C-terminal" evidence="13">
    <location>
        <begin position="230"/>
        <end position="377"/>
    </location>
</feature>
<dbReference type="SUPFAM" id="SSF56645">
    <property type="entry name" value="Acyl-CoA dehydrogenase NM domain-like"/>
    <property type="match status" value="1"/>
</dbReference>
<protein>
    <recommendedName>
        <fullName evidence="10">3-sulfinopropanoyl-CoA desulfinase</fullName>
        <ecNumber evidence="7">1.3.8.11</ecNumber>
        <ecNumber evidence="8">3.13.1.4</ecNumber>
    </recommendedName>
    <alternativeName>
        <fullName evidence="11">3-sulfinopropionyl coenzyme A desulfinase</fullName>
    </alternativeName>
    <alternativeName>
        <fullName evidence="9">Cyclohexane-1-carbonyl-CoA dehydrogenase</fullName>
    </alternativeName>
</protein>
<dbReference type="EC" id="1.3.8.11" evidence="7"/>
<evidence type="ECO:0000256" key="2">
    <source>
        <dbReference type="ARBA" id="ARBA00009347"/>
    </source>
</evidence>
<dbReference type="Proteomes" id="UP000051802">
    <property type="component" value="Unassembled WGS sequence"/>
</dbReference>
<comment type="caution">
    <text evidence="16">The sequence shown here is derived from an EMBL/GenBank/DDBJ whole genome shotgun (WGS) entry which is preliminary data.</text>
</comment>
<dbReference type="AlphaFoldDB" id="A0A0R0AGF6"/>
<dbReference type="InterPro" id="IPR009075">
    <property type="entry name" value="AcylCo_DH/oxidase_C"/>
</dbReference>
<dbReference type="GO" id="GO:0003995">
    <property type="term" value="F:acyl-CoA dehydrogenase activity"/>
    <property type="evidence" value="ECO:0007669"/>
    <property type="project" value="InterPro"/>
</dbReference>
<sequence length="382" mass="41179">MDFSFTEEQLMIQDVARRIAQEKIAPSAEHFDRTGEFPLENIRLLGENGLMGIEVPEEYGGAGMDPVSYVLAMIEIAAGDAAHSTIMSVNNSLFCTGILKNGSEAQKQKYVRAIADGSQIGAFALTEPQSGSDASAMRCRAVKQADGTYLINGKKSWITSGPVARYIILFAMTAPEQGARGITAFMVDTDKPGFGRGKTEPKLGIRASATCEIEFADYVAQPEDVVGSEGEGFKIAMGVLDAGRIGIASQAIGIARAAYEATLEYARERQAFGAAIGTFQMTQAKIADMKCKLDAALLLTLRAAWLKSKGQKFGTEAAVAKLTASEAAMWITHQAVQIHGGMGYSKEMPLERYFRDAKITEIYEGTSEIQRLVIARAETGLR</sequence>
<proteinExistence type="inferred from homology"/>
<dbReference type="PROSITE" id="PS00073">
    <property type="entry name" value="ACYL_COA_DH_2"/>
    <property type="match status" value="1"/>
</dbReference>
<evidence type="ECO:0000256" key="5">
    <source>
        <dbReference type="ARBA" id="ARBA00023002"/>
    </source>
</evidence>
<evidence type="ECO:0000256" key="4">
    <source>
        <dbReference type="ARBA" id="ARBA00022827"/>
    </source>
</evidence>
<dbReference type="InterPro" id="IPR037069">
    <property type="entry name" value="AcylCoA_DH/ox_N_sf"/>
</dbReference>
<dbReference type="Pfam" id="PF00441">
    <property type="entry name" value="Acyl-CoA_dh_1"/>
    <property type="match status" value="1"/>
</dbReference>
<evidence type="ECO:0000256" key="9">
    <source>
        <dbReference type="ARBA" id="ARBA00067292"/>
    </source>
</evidence>
<dbReference type="Gene3D" id="1.20.140.10">
    <property type="entry name" value="Butyryl-CoA Dehydrogenase, subunit A, domain 3"/>
    <property type="match status" value="1"/>
</dbReference>
<dbReference type="OrthoDB" id="9769473at2"/>
<dbReference type="Gene3D" id="1.10.540.10">
    <property type="entry name" value="Acyl-CoA dehydrogenase/oxidase, N-terminal domain"/>
    <property type="match status" value="1"/>
</dbReference>
<feature type="domain" description="Acyl-CoA dehydrogenase/oxidase N-terminal" evidence="15">
    <location>
        <begin position="6"/>
        <end position="117"/>
    </location>
</feature>
<accession>A0A0R0AGF6</accession>
<evidence type="ECO:0000256" key="11">
    <source>
        <dbReference type="ARBA" id="ARBA00075603"/>
    </source>
</evidence>
<evidence type="ECO:0000259" key="14">
    <source>
        <dbReference type="Pfam" id="PF02770"/>
    </source>
</evidence>
<dbReference type="Pfam" id="PF02771">
    <property type="entry name" value="Acyl-CoA_dh_N"/>
    <property type="match status" value="1"/>
</dbReference>
<keyword evidence="5 12" id="KW-0560">Oxidoreductase</keyword>
<evidence type="ECO:0000256" key="8">
    <source>
        <dbReference type="ARBA" id="ARBA00066461"/>
    </source>
</evidence>
<comment type="similarity">
    <text evidence="2 12">Belongs to the acyl-CoA dehydrogenase family.</text>
</comment>
<dbReference type="FunFam" id="1.10.540.10:FF:000002">
    <property type="entry name" value="Acyl-CoA dehydrogenase FadE19"/>
    <property type="match status" value="1"/>
</dbReference>
<keyword evidence="3 12" id="KW-0285">Flavoprotein</keyword>
<organism evidence="16 17">
    <name type="scientific">Stenotrophomonas panacihumi</name>
    <dbReference type="NCBI Taxonomy" id="676599"/>
    <lineage>
        <taxon>Bacteria</taxon>
        <taxon>Pseudomonadati</taxon>
        <taxon>Pseudomonadota</taxon>
        <taxon>Gammaproteobacteria</taxon>
        <taxon>Lysobacterales</taxon>
        <taxon>Lysobacteraceae</taxon>
        <taxon>Stenotrophomonas</taxon>
    </lineage>
</organism>
<dbReference type="InterPro" id="IPR006091">
    <property type="entry name" value="Acyl-CoA_Oxase/DH_mid-dom"/>
</dbReference>
<dbReference type="STRING" id="676599.ARC20_08925"/>
<dbReference type="GO" id="GO:0050660">
    <property type="term" value="F:flavin adenine dinucleotide binding"/>
    <property type="evidence" value="ECO:0007669"/>
    <property type="project" value="InterPro"/>
</dbReference>
<dbReference type="Gene3D" id="2.40.110.10">
    <property type="entry name" value="Butyryl-CoA Dehydrogenase, subunit A, domain 2"/>
    <property type="match status" value="1"/>
</dbReference>
<dbReference type="Pfam" id="PF02770">
    <property type="entry name" value="Acyl-CoA_dh_M"/>
    <property type="match status" value="1"/>
</dbReference>